<dbReference type="OrthoDB" id="1495069at2"/>
<dbReference type="RefSeq" id="WP_155035985.1">
    <property type="nucleotide sequence ID" value="NZ_JAYMMG010000004.1"/>
</dbReference>
<gene>
    <name evidence="1" type="ORF">GJV77_08715</name>
</gene>
<reference evidence="1 2" key="1">
    <citation type="journal article" date="2006" name="Int. J. Syst. Evol. Microbiol.">
        <title>Myroides pelagicus sp. nov., isolated from seawater in Thailand.</title>
        <authorList>
            <person name="Yoon J."/>
            <person name="Maneerat S."/>
            <person name="Kawai F."/>
            <person name="Yokota A."/>
        </authorList>
    </citation>
    <scope>NUCLEOTIDE SEQUENCE [LARGE SCALE GENOMIC DNA]</scope>
    <source>
        <strain evidence="1 2">SM1T</strain>
    </source>
</reference>
<sequence>MKNRFNQKTDFLFHRVVNNPQWDDRSETMLVVLGMIYYGYSLGINKNGELSAYDMNQATKHKLRTLNIQANYIDTMVDYAHKISQAPQDNIYCRLIALGKNYANHYDIDPLVYSVFEYTEEIKLNR</sequence>
<dbReference type="AlphaFoldDB" id="A0A7K1GNM9"/>
<evidence type="ECO:0000313" key="1">
    <source>
        <dbReference type="EMBL" id="MTH29993.1"/>
    </source>
</evidence>
<accession>A0A7K1GNM9</accession>
<keyword evidence="2" id="KW-1185">Reference proteome</keyword>
<dbReference type="Proteomes" id="UP000488936">
    <property type="component" value="Unassembled WGS sequence"/>
</dbReference>
<comment type="caution">
    <text evidence="1">The sequence shown here is derived from an EMBL/GenBank/DDBJ whole genome shotgun (WGS) entry which is preliminary data.</text>
</comment>
<proteinExistence type="predicted"/>
<name>A0A7K1GNM9_9FLAO</name>
<protein>
    <submittedName>
        <fullName evidence="1">Uncharacterized protein</fullName>
    </submittedName>
</protein>
<organism evidence="1 2">
    <name type="scientific">Myroides pelagicus</name>
    <dbReference type="NCBI Taxonomy" id="270914"/>
    <lineage>
        <taxon>Bacteria</taxon>
        <taxon>Pseudomonadati</taxon>
        <taxon>Bacteroidota</taxon>
        <taxon>Flavobacteriia</taxon>
        <taxon>Flavobacteriales</taxon>
        <taxon>Flavobacteriaceae</taxon>
        <taxon>Myroides</taxon>
    </lineage>
</organism>
<evidence type="ECO:0000313" key="2">
    <source>
        <dbReference type="Proteomes" id="UP000488936"/>
    </source>
</evidence>
<dbReference type="EMBL" id="WMJY01000017">
    <property type="protein sequence ID" value="MTH29993.1"/>
    <property type="molecule type" value="Genomic_DNA"/>
</dbReference>